<proteinExistence type="predicted"/>
<feature type="region of interest" description="Disordered" evidence="1">
    <location>
        <begin position="212"/>
        <end position="275"/>
    </location>
</feature>
<evidence type="ECO:0000256" key="1">
    <source>
        <dbReference type="SAM" id="MobiDB-lite"/>
    </source>
</evidence>
<reference evidence="2 3" key="1">
    <citation type="submission" date="2019-03" db="EMBL/GenBank/DDBJ databases">
        <title>Single cell metagenomics reveals metabolic interactions within the superorganism composed of flagellate Streblomastix strix and complex community of Bacteroidetes bacteria on its surface.</title>
        <authorList>
            <person name="Treitli S.C."/>
            <person name="Kolisko M."/>
            <person name="Husnik F."/>
            <person name="Keeling P."/>
            <person name="Hampl V."/>
        </authorList>
    </citation>
    <scope>NUCLEOTIDE SEQUENCE [LARGE SCALE GENOMIC DNA]</scope>
    <source>
        <strain evidence="2">ST1C</strain>
    </source>
</reference>
<evidence type="ECO:0000313" key="3">
    <source>
        <dbReference type="Proteomes" id="UP000324800"/>
    </source>
</evidence>
<feature type="compositionally biased region" description="Basic and acidic residues" evidence="1">
    <location>
        <begin position="248"/>
        <end position="257"/>
    </location>
</feature>
<organism evidence="2 3">
    <name type="scientific">Streblomastix strix</name>
    <dbReference type="NCBI Taxonomy" id="222440"/>
    <lineage>
        <taxon>Eukaryota</taxon>
        <taxon>Metamonada</taxon>
        <taxon>Preaxostyla</taxon>
        <taxon>Oxymonadida</taxon>
        <taxon>Streblomastigidae</taxon>
        <taxon>Streblomastix</taxon>
    </lineage>
</organism>
<dbReference type="Proteomes" id="UP000324800">
    <property type="component" value="Unassembled WGS sequence"/>
</dbReference>
<feature type="compositionally biased region" description="Polar residues" evidence="1">
    <location>
        <begin position="215"/>
        <end position="227"/>
    </location>
</feature>
<gene>
    <name evidence="2" type="ORF">EZS28_045976</name>
</gene>
<dbReference type="AlphaFoldDB" id="A0A5J4TJR0"/>
<comment type="caution">
    <text evidence="2">The sequence shown here is derived from an EMBL/GenBank/DDBJ whole genome shotgun (WGS) entry which is preliminary data.</text>
</comment>
<feature type="compositionally biased region" description="Basic and acidic residues" evidence="1">
    <location>
        <begin position="264"/>
        <end position="275"/>
    </location>
</feature>
<evidence type="ECO:0000313" key="2">
    <source>
        <dbReference type="EMBL" id="KAA6358497.1"/>
    </source>
</evidence>
<accession>A0A5J4TJR0</accession>
<dbReference type="EMBL" id="SNRW01029768">
    <property type="protein sequence ID" value="KAA6358497.1"/>
    <property type="molecule type" value="Genomic_DNA"/>
</dbReference>
<protein>
    <submittedName>
        <fullName evidence="2">Uncharacterized protein</fullName>
    </submittedName>
</protein>
<name>A0A5J4TJR0_9EUKA</name>
<sequence>MVLMHSLSQVASLDSLQRYYRVSAHRRRTQPQVSMIQTKIFTRIRKRNANVQKGRLLSPRAAVAAQDLVGIIKRTQEGASAGDIVYQLRVRVDQVVRDHRVGISITNDITINIAAGTANFGKKWPRQWEYIELPSSTRTRWNRETPGGAEIQPNETSHAYADCAKAVSLAECAQIAEIHRIITDKPPSRYLIDAYLMCLTAGARQRSIRFAHPSKGQSMNQASSNFRSDPAQFPPAHENSQYYGRRNNYRERGHKQLNDNQRAQNRERRAEQNPQ</sequence>